<dbReference type="PANTHER" id="PTHR45339:SF3">
    <property type="entry name" value="HISTIDINE KINASE"/>
    <property type="match status" value="1"/>
</dbReference>
<dbReference type="Gene3D" id="1.20.120.160">
    <property type="entry name" value="HPT domain"/>
    <property type="match status" value="1"/>
</dbReference>
<dbReference type="Gene3D" id="1.10.287.130">
    <property type="match status" value="1"/>
</dbReference>
<name>A0A2U8FSW3_9BURK</name>
<dbReference type="SMART" id="SM00073">
    <property type="entry name" value="HPT"/>
    <property type="match status" value="1"/>
</dbReference>
<feature type="domain" description="PAC" evidence="21">
    <location>
        <begin position="353"/>
        <end position="406"/>
    </location>
</feature>
<dbReference type="CDD" id="cd16922">
    <property type="entry name" value="HATPase_EvgS-ArcB-TorS-like"/>
    <property type="match status" value="1"/>
</dbReference>
<gene>
    <name evidence="23" type="ORF">DEH84_11010</name>
</gene>
<feature type="domain" description="PAS" evidence="20">
    <location>
        <begin position="533"/>
        <end position="607"/>
    </location>
</feature>
<keyword evidence="9" id="KW-0902">Two-component regulatory system</keyword>
<dbReference type="GO" id="GO:0006355">
    <property type="term" value="P:regulation of DNA-templated transcription"/>
    <property type="evidence" value="ECO:0007669"/>
    <property type="project" value="InterPro"/>
</dbReference>
<evidence type="ECO:0000259" key="21">
    <source>
        <dbReference type="PROSITE" id="PS50113"/>
    </source>
</evidence>
<dbReference type="InterPro" id="IPR008207">
    <property type="entry name" value="Sig_transdc_His_kin_Hpt_dom"/>
</dbReference>
<dbReference type="Pfam" id="PF13426">
    <property type="entry name" value="PAS_9"/>
    <property type="match status" value="1"/>
</dbReference>
<evidence type="ECO:0000256" key="11">
    <source>
        <dbReference type="ARBA" id="ARBA00058004"/>
    </source>
</evidence>
<dbReference type="Pfam" id="PF00512">
    <property type="entry name" value="HisKA"/>
    <property type="match status" value="1"/>
</dbReference>
<evidence type="ECO:0000256" key="9">
    <source>
        <dbReference type="ARBA" id="ARBA00023012"/>
    </source>
</evidence>
<comment type="subunit">
    <text evidence="12">At low DSF concentrations, interacts with RpfF.</text>
</comment>
<feature type="domain" description="Histidine kinase" evidence="18">
    <location>
        <begin position="680"/>
        <end position="907"/>
    </location>
</feature>
<dbReference type="SMART" id="SM00387">
    <property type="entry name" value="HATPase_c"/>
    <property type="match status" value="1"/>
</dbReference>
<evidence type="ECO:0000256" key="1">
    <source>
        <dbReference type="ARBA" id="ARBA00000085"/>
    </source>
</evidence>
<evidence type="ECO:0000313" key="23">
    <source>
        <dbReference type="EMBL" id="AWI53898.1"/>
    </source>
</evidence>
<dbReference type="SMART" id="SM00388">
    <property type="entry name" value="HisKA"/>
    <property type="match status" value="1"/>
</dbReference>
<feature type="domain" description="Response regulatory" evidence="19">
    <location>
        <begin position="1064"/>
        <end position="1187"/>
    </location>
</feature>
<dbReference type="FunFam" id="3.30.565.10:FF:000010">
    <property type="entry name" value="Sensor histidine kinase RcsC"/>
    <property type="match status" value="1"/>
</dbReference>
<dbReference type="GO" id="GO:0005524">
    <property type="term" value="F:ATP binding"/>
    <property type="evidence" value="ECO:0007669"/>
    <property type="project" value="UniProtKB-KW"/>
</dbReference>
<dbReference type="PROSITE" id="PS50112">
    <property type="entry name" value="PAS"/>
    <property type="match status" value="2"/>
</dbReference>
<dbReference type="Pfam" id="PF02518">
    <property type="entry name" value="HATPase_c"/>
    <property type="match status" value="1"/>
</dbReference>
<dbReference type="SUPFAM" id="SSF52172">
    <property type="entry name" value="CheY-like"/>
    <property type="match status" value="2"/>
</dbReference>
<dbReference type="InterPro" id="IPR036890">
    <property type="entry name" value="HATPase_C_sf"/>
</dbReference>
<dbReference type="SMART" id="SM00091">
    <property type="entry name" value="PAS"/>
    <property type="match status" value="3"/>
</dbReference>
<dbReference type="CDD" id="cd00082">
    <property type="entry name" value="HisKA"/>
    <property type="match status" value="1"/>
</dbReference>
<dbReference type="PROSITE" id="PS50894">
    <property type="entry name" value="HPT"/>
    <property type="match status" value="1"/>
</dbReference>
<dbReference type="Pfam" id="PF01627">
    <property type="entry name" value="Hpt"/>
    <property type="match status" value="1"/>
</dbReference>
<comment type="function">
    <text evidence="11">Member of the two-component regulatory system BvgS/BvgA. Phosphorylates BvgA via a four-step phosphorelay in response to environmental signals.</text>
</comment>
<dbReference type="SUPFAM" id="SSF55874">
    <property type="entry name" value="ATPase domain of HSP90 chaperone/DNA topoisomerase II/histidine kinase"/>
    <property type="match status" value="1"/>
</dbReference>
<dbReference type="CDD" id="cd00088">
    <property type="entry name" value="HPT"/>
    <property type="match status" value="1"/>
</dbReference>
<evidence type="ECO:0000256" key="8">
    <source>
        <dbReference type="ARBA" id="ARBA00022840"/>
    </source>
</evidence>
<reference evidence="23 24" key="1">
    <citation type="submission" date="2018-05" db="EMBL/GenBank/DDBJ databases">
        <title>complete genome sequence of Aquabacterium olei NBRC 110486.</title>
        <authorList>
            <person name="Tang B."/>
            <person name="Chang J."/>
            <person name="Zhang L."/>
            <person name="Yang H."/>
        </authorList>
    </citation>
    <scope>NUCLEOTIDE SEQUENCE [LARGE SCALE GENOMIC DNA]</scope>
    <source>
        <strain evidence="23 24">NBRC 110486</strain>
    </source>
</reference>
<evidence type="ECO:0000256" key="5">
    <source>
        <dbReference type="ARBA" id="ARBA00022729"/>
    </source>
</evidence>
<dbReference type="InterPro" id="IPR004358">
    <property type="entry name" value="Sig_transdc_His_kin-like_C"/>
</dbReference>
<evidence type="ECO:0000256" key="13">
    <source>
        <dbReference type="ARBA" id="ARBA00068150"/>
    </source>
</evidence>
<keyword evidence="3 16" id="KW-0597">Phosphoprotein</keyword>
<comment type="catalytic activity">
    <reaction evidence="1">
        <text>ATP + protein L-histidine = ADP + protein N-phospho-L-histidine.</text>
        <dbReference type="EC" id="2.7.13.3"/>
    </reaction>
</comment>
<dbReference type="InterPro" id="IPR036097">
    <property type="entry name" value="HisK_dim/P_sf"/>
</dbReference>
<evidence type="ECO:0000256" key="4">
    <source>
        <dbReference type="ARBA" id="ARBA00022679"/>
    </source>
</evidence>
<dbReference type="FunFam" id="1.10.287.130:FF:000002">
    <property type="entry name" value="Two-component osmosensing histidine kinase"/>
    <property type="match status" value="1"/>
</dbReference>
<dbReference type="InterPro" id="IPR000014">
    <property type="entry name" value="PAS"/>
</dbReference>
<dbReference type="Pfam" id="PF00072">
    <property type="entry name" value="Response_reg"/>
    <property type="match status" value="2"/>
</dbReference>
<keyword evidence="8" id="KW-0067">ATP-binding</keyword>
<evidence type="ECO:0000256" key="12">
    <source>
        <dbReference type="ARBA" id="ARBA00064003"/>
    </source>
</evidence>
<proteinExistence type="predicted"/>
<dbReference type="InterPro" id="IPR035965">
    <property type="entry name" value="PAS-like_dom_sf"/>
</dbReference>
<evidence type="ECO:0000259" key="19">
    <source>
        <dbReference type="PROSITE" id="PS50110"/>
    </source>
</evidence>
<dbReference type="InterPro" id="IPR005467">
    <property type="entry name" value="His_kinase_dom"/>
</dbReference>
<keyword evidence="10" id="KW-0843">Virulence</keyword>
<dbReference type="SUPFAM" id="SSF47226">
    <property type="entry name" value="Histidine-containing phosphotransfer domain, HPT domain"/>
    <property type="match status" value="1"/>
</dbReference>
<organism evidence="23 24">
    <name type="scientific">Aquabacterium olei</name>
    <dbReference type="NCBI Taxonomy" id="1296669"/>
    <lineage>
        <taxon>Bacteria</taxon>
        <taxon>Pseudomonadati</taxon>
        <taxon>Pseudomonadota</taxon>
        <taxon>Betaproteobacteria</taxon>
        <taxon>Burkholderiales</taxon>
        <taxon>Aquabacterium</taxon>
    </lineage>
</organism>
<evidence type="ECO:0000256" key="3">
    <source>
        <dbReference type="ARBA" id="ARBA00022553"/>
    </source>
</evidence>
<dbReference type="PRINTS" id="PR00344">
    <property type="entry name" value="BCTRLSENSOR"/>
</dbReference>
<dbReference type="Gene3D" id="3.30.450.20">
    <property type="entry name" value="PAS domain"/>
    <property type="match status" value="3"/>
</dbReference>
<dbReference type="SMART" id="SM00448">
    <property type="entry name" value="REC"/>
    <property type="match status" value="2"/>
</dbReference>
<sequence length="1371" mass="149563">MRTLIASPIPCFHHDKAMPQNTPTMRPTRTMILLFMGLALLVAAGWLGGLSGVGLMLTAVAAAGLGYAARHRADTTADPDSIGEGSGLTTVAADSHAPTVPAESGDLLALSQRVVEGAHAAPSLPQALYRVGQALSEALGSPSWICLRVEGWNGESALLRPWMDTGNDGDDVIDVTAIATAHRDDRPLGLALGQLRPIVSDLPAQAQPPYAWRPAGTRRVLALPVAIEGWPLALLEFDDPGPQAAAMTRVLDIAAIQLGFVAQRDANLARMASHAEHLGRLGLVASRISSGVAITDRDGVIEWINSAFVALTGWPEEQALGRKLTDLLADEVTDNACITELQSHLARGVPFRMSYESRRDGGPDASRYWGEIDAIQMLDEAGGRSQYVCLFNDITRRKAQEHVREQEREFLEALLGNLPVSLFVLDPVNLNVVAINRYTEVEFHLERDKVVGGSIAVALGEGGLDVARPFMEEAIASGETVEHDFTWHSPAGEKVVNARHFALRHGNGMPRLLISLVRDITSARQAQADLEESERRFRELVESMDDGVYVATERRASYLYLSPRTQALYGLSADEIHAAPHRLRTMVVAEDQPLLAEQEARETGEAGEASTDALLRMIVPGKGMRWMRHRTRARRLPDGQLRLYGLVSDVTEDHNQALELQRARDLAEAASLAKSQFMANMSHEIRTPMNGILGMTELLLGTPLNDKQRRFAQAVYRSGESLLEIINDILDFAKIEAGKLELATSDFVLRTLVEDTLELMAPRAHEKGLELSFREQPSLPSVIHGDPLRLRQILTNLVANAIKFTEHGEVVVDIRRAIGQSSSNAAATQIELEFMVRDTGIGIPQDMLPRLFSAFVQANTGMSRRYGGTGLGLAISKQLVELMGGTIEAHSAPGVGSEFVFRIPVRVGDTQADMAMLEEPDMPAFHVLVVDDNETNRTVIENMLTAWGMKVTQATNGREALDILTAAGCPDGTFDLALVDMNMPELDGLGLAEALKDSGRHPHLKMVLLSSVSSPDDVKRAHEVGFQRFVPKPLRKAELRQAILGITAELGIDSGADLPHLGKHVLVIEDNTVNQEVCSQMLKRLGCDVRVASSALEGLRKLGEHRFDLVLMDIQMPGMDGIEALTWFRRGSTTRFHFVTPSQTPVIAVTANALEGDEQRFLSLGFDDYLSKPFRQSQLQKILMEHTQRADEATPATPEFPAERDSKATTEPVSPAPSPTLVYNPATVNPVLPTGSPDHPSEPPSTAAAADADASVLDAEALKRLRELDPRGDNRLLERVVGAFETSVSRMLPQLEDAMRAQDQTAILHVAHTLKSSSASIGALKLSQLCAEIEHMIRRQTGEDLNPRIREIPAETERALRGLRALMESAR</sequence>
<dbReference type="CDD" id="cd00130">
    <property type="entry name" value="PAS"/>
    <property type="match status" value="1"/>
</dbReference>
<feature type="domain" description="HPt" evidence="22">
    <location>
        <begin position="1273"/>
        <end position="1371"/>
    </location>
</feature>
<dbReference type="EC" id="2.7.13.3" evidence="2"/>
<dbReference type="SUPFAM" id="SSF55785">
    <property type="entry name" value="PYP-like sensor domain (PAS domain)"/>
    <property type="match status" value="3"/>
</dbReference>
<feature type="domain" description="PAS" evidence="20">
    <location>
        <begin position="277"/>
        <end position="331"/>
    </location>
</feature>
<dbReference type="KEGG" id="aon:DEH84_11010"/>
<dbReference type="InterPro" id="IPR001789">
    <property type="entry name" value="Sig_transdc_resp-reg_receiver"/>
</dbReference>
<dbReference type="SUPFAM" id="SSF47384">
    <property type="entry name" value="Homodimeric domain of signal transducing histidine kinase"/>
    <property type="match status" value="1"/>
</dbReference>
<dbReference type="InterPro" id="IPR003594">
    <property type="entry name" value="HATPase_dom"/>
</dbReference>
<evidence type="ECO:0000259" key="20">
    <source>
        <dbReference type="PROSITE" id="PS50112"/>
    </source>
</evidence>
<evidence type="ECO:0000256" key="15">
    <source>
        <dbReference type="PROSITE-ProRule" id="PRU00110"/>
    </source>
</evidence>
<evidence type="ECO:0000256" key="14">
    <source>
        <dbReference type="ARBA" id="ARBA00070152"/>
    </source>
</evidence>
<feature type="modified residue" description="4-aspartylphosphate" evidence="16">
    <location>
        <position position="1113"/>
    </location>
</feature>
<feature type="region of interest" description="Disordered" evidence="17">
    <location>
        <begin position="1186"/>
        <end position="1252"/>
    </location>
</feature>
<keyword evidence="6" id="KW-0547">Nucleotide-binding</keyword>
<dbReference type="InterPro" id="IPR013767">
    <property type="entry name" value="PAS_fold"/>
</dbReference>
<keyword evidence="24" id="KW-1185">Reference proteome</keyword>
<dbReference type="PROSITE" id="PS50109">
    <property type="entry name" value="HIS_KIN"/>
    <property type="match status" value="1"/>
</dbReference>
<evidence type="ECO:0000256" key="6">
    <source>
        <dbReference type="ARBA" id="ARBA00022741"/>
    </source>
</evidence>
<dbReference type="InterPro" id="IPR011006">
    <property type="entry name" value="CheY-like_superfamily"/>
</dbReference>
<dbReference type="NCBIfam" id="TIGR00229">
    <property type="entry name" value="sensory_box"/>
    <property type="match status" value="2"/>
</dbReference>
<feature type="modified residue" description="4-aspartylphosphate" evidence="16">
    <location>
        <position position="980"/>
    </location>
</feature>
<dbReference type="GO" id="GO:0005886">
    <property type="term" value="C:plasma membrane"/>
    <property type="evidence" value="ECO:0007669"/>
    <property type="project" value="UniProtKB-SubCell"/>
</dbReference>
<dbReference type="Proteomes" id="UP000244892">
    <property type="component" value="Chromosome"/>
</dbReference>
<evidence type="ECO:0000259" key="18">
    <source>
        <dbReference type="PROSITE" id="PS50109"/>
    </source>
</evidence>
<dbReference type="Gene3D" id="3.30.565.10">
    <property type="entry name" value="Histidine kinase-like ATPase, C-terminal domain"/>
    <property type="match status" value="1"/>
</dbReference>
<keyword evidence="4" id="KW-0808">Transferase</keyword>
<evidence type="ECO:0000256" key="17">
    <source>
        <dbReference type="SAM" id="MobiDB-lite"/>
    </source>
</evidence>
<protein>
    <recommendedName>
        <fullName evidence="13">Sensory/regulatory protein RpfC</fullName>
        <ecNumber evidence="2">2.7.13.3</ecNumber>
    </recommendedName>
    <alternativeName>
        <fullName evidence="14">Virulence sensor protein BvgS</fullName>
    </alternativeName>
</protein>
<accession>A0A2U8FSW3</accession>
<evidence type="ECO:0000256" key="2">
    <source>
        <dbReference type="ARBA" id="ARBA00012438"/>
    </source>
</evidence>
<evidence type="ECO:0000256" key="7">
    <source>
        <dbReference type="ARBA" id="ARBA00022777"/>
    </source>
</evidence>
<evidence type="ECO:0000313" key="24">
    <source>
        <dbReference type="Proteomes" id="UP000244892"/>
    </source>
</evidence>
<dbReference type="PROSITE" id="PS50113">
    <property type="entry name" value="PAC"/>
    <property type="match status" value="1"/>
</dbReference>
<dbReference type="InterPro" id="IPR036641">
    <property type="entry name" value="HPT_dom_sf"/>
</dbReference>
<dbReference type="Gene3D" id="3.40.50.2300">
    <property type="match status" value="2"/>
</dbReference>
<dbReference type="PANTHER" id="PTHR45339">
    <property type="entry name" value="HYBRID SIGNAL TRANSDUCTION HISTIDINE KINASE J"/>
    <property type="match status" value="1"/>
</dbReference>
<keyword evidence="5" id="KW-0732">Signal</keyword>
<dbReference type="Pfam" id="PF00989">
    <property type="entry name" value="PAS"/>
    <property type="match status" value="1"/>
</dbReference>
<dbReference type="EMBL" id="CP029210">
    <property type="protein sequence ID" value="AWI53898.1"/>
    <property type="molecule type" value="Genomic_DNA"/>
</dbReference>
<evidence type="ECO:0000259" key="22">
    <source>
        <dbReference type="PROSITE" id="PS50894"/>
    </source>
</evidence>
<feature type="modified residue" description="Phosphohistidine" evidence="15">
    <location>
        <position position="1312"/>
    </location>
</feature>
<dbReference type="PROSITE" id="PS50110">
    <property type="entry name" value="RESPONSE_REGULATORY"/>
    <property type="match status" value="2"/>
</dbReference>
<evidence type="ECO:0000256" key="10">
    <source>
        <dbReference type="ARBA" id="ARBA00023026"/>
    </source>
</evidence>
<dbReference type="InterPro" id="IPR003661">
    <property type="entry name" value="HisK_dim/P_dom"/>
</dbReference>
<dbReference type="InterPro" id="IPR000700">
    <property type="entry name" value="PAS-assoc_C"/>
</dbReference>
<evidence type="ECO:0000256" key="16">
    <source>
        <dbReference type="PROSITE-ProRule" id="PRU00169"/>
    </source>
</evidence>
<dbReference type="CDD" id="cd17546">
    <property type="entry name" value="REC_hyHK_CKI1_RcsC-like"/>
    <property type="match status" value="2"/>
</dbReference>
<dbReference type="GO" id="GO:0000155">
    <property type="term" value="F:phosphorelay sensor kinase activity"/>
    <property type="evidence" value="ECO:0007669"/>
    <property type="project" value="InterPro"/>
</dbReference>
<feature type="domain" description="Response regulatory" evidence="19">
    <location>
        <begin position="926"/>
        <end position="1047"/>
    </location>
</feature>
<keyword evidence="7" id="KW-0418">Kinase</keyword>